<dbReference type="InterPro" id="IPR029060">
    <property type="entry name" value="PIN-like_dom_sf"/>
</dbReference>
<feature type="domain" description="DNA-directed DNA polymerase family A palm" evidence="20">
    <location>
        <begin position="643"/>
        <end position="850"/>
    </location>
</feature>
<evidence type="ECO:0000256" key="5">
    <source>
        <dbReference type="ARBA" id="ARBA00022695"/>
    </source>
</evidence>
<dbReference type="PRINTS" id="PR00868">
    <property type="entry name" value="DNAPOLI"/>
</dbReference>
<evidence type="ECO:0000256" key="1">
    <source>
        <dbReference type="ARBA" id="ARBA00007705"/>
    </source>
</evidence>
<feature type="domain" description="3'-5' exonuclease" evidence="18">
    <location>
        <begin position="305"/>
        <end position="476"/>
    </location>
</feature>
<dbReference type="CDD" id="cd06140">
    <property type="entry name" value="DNA_polA_I_Bacillus_like_exo"/>
    <property type="match status" value="1"/>
</dbReference>
<dbReference type="InterPro" id="IPR018320">
    <property type="entry name" value="DNA_polymerase_1"/>
</dbReference>
<proteinExistence type="inferred from homology"/>
<dbReference type="NCBIfam" id="TIGR00593">
    <property type="entry name" value="pola"/>
    <property type="match status" value="1"/>
</dbReference>
<dbReference type="SUPFAM" id="SSF47807">
    <property type="entry name" value="5' to 3' exonuclease, C-terminal subdomain"/>
    <property type="match status" value="1"/>
</dbReference>
<dbReference type="SMART" id="SM00482">
    <property type="entry name" value="POLAc"/>
    <property type="match status" value="1"/>
</dbReference>
<dbReference type="InterPro" id="IPR002562">
    <property type="entry name" value="3'-5'_exonuclease_dom"/>
</dbReference>
<dbReference type="PANTHER" id="PTHR10133">
    <property type="entry name" value="DNA POLYMERASE I"/>
    <property type="match status" value="1"/>
</dbReference>
<comment type="similarity">
    <text evidence="1 17">Belongs to the DNA polymerase type-A family.</text>
</comment>
<evidence type="ECO:0000313" key="21">
    <source>
        <dbReference type="EMBL" id="MBA2889815.1"/>
    </source>
</evidence>
<dbReference type="CDD" id="cd09898">
    <property type="entry name" value="H3TH_53EXO"/>
    <property type="match status" value="1"/>
</dbReference>
<dbReference type="FunFam" id="1.10.150.20:FF:000002">
    <property type="entry name" value="DNA polymerase I"/>
    <property type="match status" value="1"/>
</dbReference>
<evidence type="ECO:0000256" key="4">
    <source>
        <dbReference type="ARBA" id="ARBA00022679"/>
    </source>
</evidence>
<keyword evidence="5 17" id="KW-0548">Nucleotidyltransferase</keyword>
<dbReference type="SMART" id="SM00279">
    <property type="entry name" value="HhH2"/>
    <property type="match status" value="1"/>
</dbReference>
<evidence type="ECO:0000256" key="16">
    <source>
        <dbReference type="NCBIfam" id="TIGR00593"/>
    </source>
</evidence>
<evidence type="ECO:0000256" key="8">
    <source>
        <dbReference type="ARBA" id="ARBA00022763"/>
    </source>
</evidence>
<evidence type="ECO:0000256" key="12">
    <source>
        <dbReference type="ARBA" id="ARBA00023125"/>
    </source>
</evidence>
<dbReference type="SUPFAM" id="SSF56672">
    <property type="entry name" value="DNA/RNA polymerases"/>
    <property type="match status" value="1"/>
</dbReference>
<evidence type="ECO:0000256" key="15">
    <source>
        <dbReference type="ARBA" id="ARBA00053603"/>
    </source>
</evidence>
<evidence type="ECO:0000256" key="10">
    <source>
        <dbReference type="ARBA" id="ARBA00022839"/>
    </source>
</evidence>
<dbReference type="InterPro" id="IPR036397">
    <property type="entry name" value="RNaseH_sf"/>
</dbReference>
<comment type="function">
    <text evidence="15">In addition to polymerase activity, this DNA polymerase exhibits 3'-5' and 5'-3' exonuclease activity.</text>
</comment>
<dbReference type="GO" id="GO:0003677">
    <property type="term" value="F:DNA binding"/>
    <property type="evidence" value="ECO:0007669"/>
    <property type="project" value="UniProtKB-UniRule"/>
</dbReference>
<dbReference type="InterPro" id="IPR012337">
    <property type="entry name" value="RNaseH-like_sf"/>
</dbReference>
<protein>
    <recommendedName>
        <fullName evidence="3 16">DNA polymerase I</fullName>
        <ecNumber evidence="2 16">2.7.7.7</ecNumber>
    </recommendedName>
</protein>
<evidence type="ECO:0000256" key="13">
    <source>
        <dbReference type="ARBA" id="ARBA00023204"/>
    </source>
</evidence>
<dbReference type="GO" id="GO:0003887">
    <property type="term" value="F:DNA-directed DNA polymerase activity"/>
    <property type="evidence" value="ECO:0007669"/>
    <property type="project" value="UniProtKB-UniRule"/>
</dbReference>
<evidence type="ECO:0000256" key="17">
    <source>
        <dbReference type="RuleBase" id="RU004460"/>
    </source>
</evidence>
<dbReference type="InterPro" id="IPR020045">
    <property type="entry name" value="DNA_polI_H3TH"/>
</dbReference>
<evidence type="ECO:0000256" key="2">
    <source>
        <dbReference type="ARBA" id="ARBA00012417"/>
    </source>
</evidence>
<evidence type="ECO:0000259" key="20">
    <source>
        <dbReference type="SMART" id="SM00482"/>
    </source>
</evidence>
<accession>A0A7W0CEQ2</accession>
<dbReference type="CDD" id="cd09859">
    <property type="entry name" value="PIN_53EXO"/>
    <property type="match status" value="1"/>
</dbReference>
<evidence type="ECO:0000256" key="14">
    <source>
        <dbReference type="ARBA" id="ARBA00049244"/>
    </source>
</evidence>
<dbReference type="NCBIfam" id="NF004397">
    <property type="entry name" value="PRK05755.1"/>
    <property type="match status" value="1"/>
</dbReference>
<dbReference type="FunFam" id="1.10.150.20:FF:000003">
    <property type="entry name" value="DNA polymerase I"/>
    <property type="match status" value="1"/>
</dbReference>
<keyword evidence="12 17" id="KW-0238">DNA-binding</keyword>
<evidence type="ECO:0000259" key="18">
    <source>
        <dbReference type="SMART" id="SM00474"/>
    </source>
</evidence>
<dbReference type="Gene3D" id="3.30.70.370">
    <property type="match status" value="1"/>
</dbReference>
<keyword evidence="11 17" id="KW-0239">DNA-directed DNA polymerase</keyword>
<keyword evidence="8 17" id="KW-0227">DNA damage</keyword>
<dbReference type="EMBL" id="JACDUR010000001">
    <property type="protein sequence ID" value="MBA2889815.1"/>
    <property type="molecule type" value="Genomic_DNA"/>
</dbReference>
<dbReference type="GO" id="GO:0008408">
    <property type="term" value="F:3'-5' exonuclease activity"/>
    <property type="evidence" value="ECO:0007669"/>
    <property type="project" value="InterPro"/>
</dbReference>
<dbReference type="Gene3D" id="1.20.1060.10">
    <property type="entry name" value="Taq DNA Polymerase, Chain T, domain 4"/>
    <property type="match status" value="1"/>
</dbReference>
<evidence type="ECO:0000256" key="11">
    <source>
        <dbReference type="ARBA" id="ARBA00022932"/>
    </source>
</evidence>
<dbReference type="Gene3D" id="3.40.50.1010">
    <property type="entry name" value="5'-nuclease"/>
    <property type="match status" value="1"/>
</dbReference>
<keyword evidence="13 17" id="KW-0234">DNA repair</keyword>
<dbReference type="GO" id="GO:0006302">
    <property type="term" value="P:double-strand break repair"/>
    <property type="evidence" value="ECO:0007669"/>
    <property type="project" value="TreeGrafter"/>
</dbReference>
<dbReference type="InterPro" id="IPR020046">
    <property type="entry name" value="5-3_exonucl_a-hlix_arch_N"/>
</dbReference>
<dbReference type="EC" id="2.7.7.7" evidence="2 16"/>
<dbReference type="SUPFAM" id="SSF88723">
    <property type="entry name" value="PIN domain-like"/>
    <property type="match status" value="1"/>
</dbReference>
<keyword evidence="22" id="KW-1185">Reference proteome</keyword>
<dbReference type="GO" id="GO:0008409">
    <property type="term" value="F:5'-3' exonuclease activity"/>
    <property type="evidence" value="ECO:0007669"/>
    <property type="project" value="InterPro"/>
</dbReference>
<dbReference type="Pfam" id="PF22619">
    <property type="entry name" value="DNA_polI_exo1"/>
    <property type="match status" value="1"/>
</dbReference>
<dbReference type="InterPro" id="IPR002298">
    <property type="entry name" value="DNA_polymerase_A"/>
</dbReference>
<dbReference type="PANTHER" id="PTHR10133:SF27">
    <property type="entry name" value="DNA POLYMERASE NU"/>
    <property type="match status" value="1"/>
</dbReference>
<dbReference type="AlphaFoldDB" id="A0A7W0CEQ2"/>
<dbReference type="Pfam" id="PF00476">
    <property type="entry name" value="DNA_pol_A"/>
    <property type="match status" value="1"/>
</dbReference>
<keyword evidence="4 17" id="KW-0808">Transferase</keyword>
<evidence type="ECO:0000256" key="9">
    <source>
        <dbReference type="ARBA" id="ARBA00022801"/>
    </source>
</evidence>
<dbReference type="FunFam" id="3.40.50.1010:FF:000001">
    <property type="entry name" value="DNA polymerase I"/>
    <property type="match status" value="1"/>
</dbReference>
<keyword evidence="10" id="KW-0269">Exonuclease</keyword>
<dbReference type="FunFam" id="1.20.1060.10:FF:000001">
    <property type="entry name" value="DNA polymerase I"/>
    <property type="match status" value="1"/>
</dbReference>
<feature type="domain" description="5'-3' exonuclease" evidence="19">
    <location>
        <begin position="1"/>
        <end position="263"/>
    </location>
</feature>
<dbReference type="Pfam" id="PF02739">
    <property type="entry name" value="5_3_exonuc_N"/>
    <property type="match status" value="1"/>
</dbReference>
<dbReference type="InterPro" id="IPR054690">
    <property type="entry name" value="DNA_polI_exonuclease"/>
</dbReference>
<dbReference type="Pfam" id="PF01367">
    <property type="entry name" value="5_3_exonuc"/>
    <property type="match status" value="1"/>
</dbReference>
<evidence type="ECO:0000256" key="7">
    <source>
        <dbReference type="ARBA" id="ARBA00022722"/>
    </source>
</evidence>
<reference evidence="21 22" key="1">
    <citation type="submission" date="2020-07" db="EMBL/GenBank/DDBJ databases">
        <title>Genomic Encyclopedia of Type Strains, Phase IV (KMG-IV): sequencing the most valuable type-strain genomes for metagenomic binning, comparative biology and taxonomic classification.</title>
        <authorList>
            <person name="Goeker M."/>
        </authorList>
    </citation>
    <scope>NUCLEOTIDE SEQUENCE [LARGE SCALE GENOMIC DNA]</scope>
    <source>
        <strain evidence="21 22">DSM 45533</strain>
    </source>
</reference>
<dbReference type="Gene3D" id="3.30.420.10">
    <property type="entry name" value="Ribonuclease H-like superfamily/Ribonuclease H"/>
    <property type="match status" value="1"/>
</dbReference>
<comment type="catalytic activity">
    <reaction evidence="14 17">
        <text>DNA(n) + a 2'-deoxyribonucleoside 5'-triphosphate = DNA(n+1) + diphosphate</text>
        <dbReference type="Rhea" id="RHEA:22508"/>
        <dbReference type="Rhea" id="RHEA-COMP:17339"/>
        <dbReference type="Rhea" id="RHEA-COMP:17340"/>
        <dbReference type="ChEBI" id="CHEBI:33019"/>
        <dbReference type="ChEBI" id="CHEBI:61560"/>
        <dbReference type="ChEBI" id="CHEBI:173112"/>
        <dbReference type="EC" id="2.7.7.7"/>
    </reaction>
</comment>
<dbReference type="InterPro" id="IPR002421">
    <property type="entry name" value="5-3_exonuclease"/>
</dbReference>
<dbReference type="InterPro" id="IPR043502">
    <property type="entry name" value="DNA/RNA_pol_sf"/>
</dbReference>
<keyword evidence="7" id="KW-0540">Nuclease</keyword>
<dbReference type="InterPro" id="IPR036279">
    <property type="entry name" value="5-3_exonuclease_C_sf"/>
</dbReference>
<dbReference type="InterPro" id="IPR008918">
    <property type="entry name" value="HhH2"/>
</dbReference>
<keyword evidence="9" id="KW-0378">Hydrolase</keyword>
<dbReference type="SMART" id="SM00475">
    <property type="entry name" value="53EXOc"/>
    <property type="match status" value="1"/>
</dbReference>
<comment type="caution">
    <text evidence="21">The sequence shown here is derived from an EMBL/GenBank/DDBJ whole genome shotgun (WGS) entry which is preliminary data.</text>
</comment>
<dbReference type="InterPro" id="IPR001098">
    <property type="entry name" value="DNA-dir_DNA_pol_A_palm_dom"/>
</dbReference>
<dbReference type="Proteomes" id="UP000530928">
    <property type="component" value="Unassembled WGS sequence"/>
</dbReference>
<evidence type="ECO:0000256" key="6">
    <source>
        <dbReference type="ARBA" id="ARBA00022705"/>
    </source>
</evidence>
<evidence type="ECO:0000256" key="3">
    <source>
        <dbReference type="ARBA" id="ARBA00020311"/>
    </source>
</evidence>
<evidence type="ECO:0000313" key="22">
    <source>
        <dbReference type="Proteomes" id="UP000530928"/>
    </source>
</evidence>
<dbReference type="SUPFAM" id="SSF53098">
    <property type="entry name" value="Ribonuclease H-like"/>
    <property type="match status" value="1"/>
</dbReference>
<name>A0A7W0CEQ2_9ACTN</name>
<dbReference type="GO" id="GO:0006261">
    <property type="term" value="P:DNA-templated DNA replication"/>
    <property type="evidence" value="ECO:0007669"/>
    <property type="project" value="UniProtKB-UniRule"/>
</dbReference>
<keyword evidence="6 17" id="KW-0235">DNA replication</keyword>
<dbReference type="SMART" id="SM00474">
    <property type="entry name" value="35EXOc"/>
    <property type="match status" value="1"/>
</dbReference>
<dbReference type="Gene3D" id="1.10.150.20">
    <property type="entry name" value="5' to 3' exonuclease, C-terminal subdomain"/>
    <property type="match status" value="2"/>
</dbReference>
<dbReference type="CDD" id="cd08637">
    <property type="entry name" value="DNA_pol_A_pol_I_C"/>
    <property type="match status" value="1"/>
</dbReference>
<organism evidence="21 22">
    <name type="scientific">Nonomuraea soli</name>
    <dbReference type="NCBI Taxonomy" id="1032476"/>
    <lineage>
        <taxon>Bacteria</taxon>
        <taxon>Bacillati</taxon>
        <taxon>Actinomycetota</taxon>
        <taxon>Actinomycetes</taxon>
        <taxon>Streptosporangiales</taxon>
        <taxon>Streptosporangiaceae</taxon>
        <taxon>Nonomuraea</taxon>
    </lineage>
</organism>
<sequence length="887" mass="97796">MRPRLLLLDGHSLAYRAFYALKDANLMTTDGQPTAAVYGFTSMLTNMIRDEQPTHIAVCFDRSEPTFRHETYGEYKANRSATPDEFRDQMRLIFELLDILHVPYLSKPGFEADDLIATLATQAAAADMDVLIVTGDRDALQLVNERITVLMTRRGISDMTRFTPDAVFEKYELTPQQYPDFAALRGDPSDNLLSIPGVGEKTAAKWVRDFGSLTALVDRVDEVKGKVGEKLRDHLDQVLMNRRLTELLRDVPMDVAIDELKQGQWQREEINKLFDSLQIRGELRERVFKVLGTGEADPEQGFEVETVILGPGRVAGWLSALPEGRAGLAFKGAYGSGTGRIDAIAVASPDGTAAHIDPVKLTEDDFTALATWLASDAPKAVHDAKGPMLALWTMGMELGGLSCDTALAAYLAMPGQRTFDLEDLARRYVNRDLRAETESSGQAALFGDDEDAPAKDLALRAAAVRELADALEDFLGERGGTNLLGVVELPLLRVLAEMERAGIAVDRAYLSGMEAQFAAGVKQAVEEAHRVVGEQFNLGSPKQLQEIFFTKLGLPKTKKTKTGYSTDAEQLAWLATQTDHELPVIMLRHRDQQKLMTTVTGLLAEISDDGRIHTTFNQIVAATGRLSSEKPNLQNIPIRTAEGRRIRQGFTVGSGFDTLLTADYSQIELRIMAHLSEDRSLIEAFASGHDFHQATASRVFDIPPEQVDGELRAKIKAMNYGLAYGLSDFGLAGQLNIPVAEARALKDEYFEEFGGVRDFLQAIVQQARTDGYTETIMGRRRYLPDLTSDNRQRREMAERMALNAPIQGSAADIIKVAMLNVRQALGEAGLASRMILQVHDELVFEVAAGELEALTALVREQMAQAYPLRVPLEVSVGVGRTWEDAGH</sequence>
<evidence type="ECO:0000259" key="19">
    <source>
        <dbReference type="SMART" id="SM00475"/>
    </source>
</evidence>
<gene>
    <name evidence="17" type="primary">polA</name>
    <name evidence="21" type="ORF">HNR30_001150</name>
</gene>